<protein>
    <recommendedName>
        <fullName evidence="2">histidine kinase</fullName>
        <ecNumber evidence="2">2.7.13.3</ecNumber>
    </recommendedName>
</protein>
<dbReference type="GO" id="GO:0016020">
    <property type="term" value="C:membrane"/>
    <property type="evidence" value="ECO:0007669"/>
    <property type="project" value="InterPro"/>
</dbReference>
<feature type="domain" description="Signal transduction histidine kinase subgroup 3 dimerisation and phosphoacceptor" evidence="8">
    <location>
        <begin position="6"/>
        <end position="68"/>
    </location>
</feature>
<evidence type="ECO:0000256" key="3">
    <source>
        <dbReference type="ARBA" id="ARBA00022553"/>
    </source>
</evidence>
<accession>A0A6J7ML28</accession>
<comment type="catalytic activity">
    <reaction evidence="1">
        <text>ATP + protein L-histidine = ADP + protein N-phospho-L-histidine.</text>
        <dbReference type="EC" id="2.7.13.3"/>
    </reaction>
</comment>
<dbReference type="GO" id="GO:0005524">
    <property type="term" value="F:ATP binding"/>
    <property type="evidence" value="ECO:0007669"/>
    <property type="project" value="UniProtKB-KW"/>
</dbReference>
<dbReference type="EMBL" id="CAFBOQ010000007">
    <property type="protein sequence ID" value="CAB4980565.1"/>
    <property type="molecule type" value="Genomic_DNA"/>
</dbReference>
<dbReference type="PANTHER" id="PTHR24421:SF10">
    <property type="entry name" value="NITRATE_NITRITE SENSOR PROTEIN NARQ"/>
    <property type="match status" value="1"/>
</dbReference>
<dbReference type="EMBL" id="CAEZZN010000006">
    <property type="protein sequence ID" value="CAB4761784.1"/>
    <property type="molecule type" value="Genomic_DNA"/>
</dbReference>
<evidence type="ECO:0000313" key="13">
    <source>
        <dbReference type="EMBL" id="CAB4980565.1"/>
    </source>
</evidence>
<dbReference type="EMBL" id="CAFBQM010000010">
    <property type="protein sequence ID" value="CAB5055217.1"/>
    <property type="molecule type" value="Genomic_DNA"/>
</dbReference>
<evidence type="ECO:0000256" key="6">
    <source>
        <dbReference type="ARBA" id="ARBA00022777"/>
    </source>
</evidence>
<proteinExistence type="predicted"/>
<name>A0A6J7ML28_9ZZZZ</name>
<dbReference type="EMBL" id="CAFBLC010000006">
    <property type="protein sequence ID" value="CAB4854060.1"/>
    <property type="molecule type" value="Genomic_DNA"/>
</dbReference>
<evidence type="ECO:0000313" key="15">
    <source>
        <dbReference type="EMBL" id="CAB5055217.1"/>
    </source>
</evidence>
<gene>
    <name evidence="9" type="ORF">UFOPK2627_00194</name>
    <name evidence="10" type="ORF">UFOPK2879_00320</name>
    <name evidence="11" type="ORF">UFOPK3078_00035</name>
    <name evidence="12" type="ORF">UFOPK3288_00274</name>
    <name evidence="13" type="ORF">UFOPK3990_00376</name>
    <name evidence="14" type="ORF">UFOPK4245_00118</name>
    <name evidence="15" type="ORF">UFOPK4337_00405</name>
</gene>
<organism evidence="13">
    <name type="scientific">freshwater metagenome</name>
    <dbReference type="NCBI Taxonomy" id="449393"/>
    <lineage>
        <taxon>unclassified sequences</taxon>
        <taxon>metagenomes</taxon>
        <taxon>ecological metagenomes</taxon>
    </lineage>
</organism>
<keyword evidence="4" id="KW-0808">Transferase</keyword>
<dbReference type="GO" id="GO:0046983">
    <property type="term" value="F:protein dimerization activity"/>
    <property type="evidence" value="ECO:0007669"/>
    <property type="project" value="InterPro"/>
</dbReference>
<dbReference type="EC" id="2.7.13.3" evidence="2"/>
<keyword evidence="5" id="KW-0547">Nucleotide-binding</keyword>
<dbReference type="Pfam" id="PF07730">
    <property type="entry name" value="HisKA_3"/>
    <property type="match status" value="1"/>
</dbReference>
<dbReference type="PANTHER" id="PTHR24421">
    <property type="entry name" value="NITRATE/NITRITE SENSOR PROTEIN NARX-RELATED"/>
    <property type="match status" value="1"/>
</dbReference>
<evidence type="ECO:0000313" key="11">
    <source>
        <dbReference type="EMBL" id="CAB4796118.1"/>
    </source>
</evidence>
<dbReference type="InterPro" id="IPR036890">
    <property type="entry name" value="HATPase_C_sf"/>
</dbReference>
<evidence type="ECO:0000256" key="5">
    <source>
        <dbReference type="ARBA" id="ARBA00022741"/>
    </source>
</evidence>
<keyword evidence="3" id="KW-0597">Phosphoprotein</keyword>
<dbReference type="AlphaFoldDB" id="A0A6J7ML28"/>
<evidence type="ECO:0000313" key="14">
    <source>
        <dbReference type="EMBL" id="CAB5044401.1"/>
    </source>
</evidence>
<dbReference type="Gene3D" id="3.30.565.10">
    <property type="entry name" value="Histidine kinase-like ATPase, C-terminal domain"/>
    <property type="match status" value="1"/>
</dbReference>
<evidence type="ECO:0000256" key="1">
    <source>
        <dbReference type="ARBA" id="ARBA00000085"/>
    </source>
</evidence>
<evidence type="ECO:0000313" key="9">
    <source>
        <dbReference type="EMBL" id="CAB4696220.1"/>
    </source>
</evidence>
<dbReference type="GO" id="GO:0000155">
    <property type="term" value="F:phosphorelay sensor kinase activity"/>
    <property type="evidence" value="ECO:0007669"/>
    <property type="project" value="InterPro"/>
</dbReference>
<reference evidence="13" key="1">
    <citation type="submission" date="2020-05" db="EMBL/GenBank/DDBJ databases">
        <authorList>
            <person name="Chiriac C."/>
            <person name="Salcher M."/>
            <person name="Ghai R."/>
            <person name="Kavagutti S V."/>
        </authorList>
    </citation>
    <scope>NUCLEOTIDE SEQUENCE</scope>
</reference>
<evidence type="ECO:0000256" key="2">
    <source>
        <dbReference type="ARBA" id="ARBA00012438"/>
    </source>
</evidence>
<dbReference type="EMBL" id="CAEZYA010000003">
    <property type="protein sequence ID" value="CAB4696220.1"/>
    <property type="molecule type" value="Genomic_DNA"/>
</dbReference>
<evidence type="ECO:0000313" key="10">
    <source>
        <dbReference type="EMBL" id="CAB4761784.1"/>
    </source>
</evidence>
<evidence type="ECO:0000256" key="7">
    <source>
        <dbReference type="ARBA" id="ARBA00022840"/>
    </source>
</evidence>
<dbReference type="InterPro" id="IPR011712">
    <property type="entry name" value="Sig_transdc_His_kin_sub3_dim/P"/>
</dbReference>
<evidence type="ECO:0000256" key="4">
    <source>
        <dbReference type="ARBA" id="ARBA00022679"/>
    </source>
</evidence>
<dbReference type="SUPFAM" id="SSF55874">
    <property type="entry name" value="ATPase domain of HSP90 chaperone/DNA topoisomerase II/histidine kinase"/>
    <property type="match status" value="1"/>
</dbReference>
<dbReference type="EMBL" id="CAFBQD010000001">
    <property type="protein sequence ID" value="CAB5044401.1"/>
    <property type="molecule type" value="Genomic_DNA"/>
</dbReference>
<keyword evidence="6" id="KW-0418">Kinase</keyword>
<dbReference type="EMBL" id="CAFAAU010000001">
    <property type="protein sequence ID" value="CAB4796118.1"/>
    <property type="molecule type" value="Genomic_DNA"/>
</dbReference>
<dbReference type="InterPro" id="IPR050482">
    <property type="entry name" value="Sensor_HK_TwoCompSys"/>
</dbReference>
<sequence length="164" mass="18222">MSLTQRVKLAQELHDGIAQDLVGLGYGLDSLLFDEEDETKRARLRGVRLDINALIEKVRKEIFELRRATEMDGPLSSANTLQDDLAKSLNEIVRNALNHSQATQLFISIRDNGIGGAEAKSSHFGIQGILERMHEHGAQINLQSDFTGTTLKMTVPLSEESCNY</sequence>
<keyword evidence="7" id="KW-0067">ATP-binding</keyword>
<evidence type="ECO:0000259" key="8">
    <source>
        <dbReference type="Pfam" id="PF07730"/>
    </source>
</evidence>
<evidence type="ECO:0000313" key="12">
    <source>
        <dbReference type="EMBL" id="CAB4854060.1"/>
    </source>
</evidence>